<dbReference type="EMBL" id="FQZO01000002">
    <property type="protein sequence ID" value="SHI86562.1"/>
    <property type="molecule type" value="Genomic_DNA"/>
</dbReference>
<dbReference type="STRING" id="1121298.SAMN05444401_1622"/>
<name>A0A1M6EM27_9CLOT</name>
<feature type="transmembrane region" description="Helical" evidence="1">
    <location>
        <begin position="12"/>
        <end position="30"/>
    </location>
</feature>
<feature type="transmembrane region" description="Helical" evidence="1">
    <location>
        <begin position="237"/>
        <end position="261"/>
    </location>
</feature>
<evidence type="ECO:0000313" key="3">
    <source>
        <dbReference type="Proteomes" id="UP000184080"/>
    </source>
</evidence>
<dbReference type="Proteomes" id="UP000184080">
    <property type="component" value="Unassembled WGS sequence"/>
</dbReference>
<protein>
    <recommendedName>
        <fullName evidence="4">ABC-2 family transporter protein</fullName>
    </recommendedName>
</protein>
<feature type="transmembrane region" description="Helical" evidence="1">
    <location>
        <begin position="193"/>
        <end position="217"/>
    </location>
</feature>
<evidence type="ECO:0000256" key="1">
    <source>
        <dbReference type="SAM" id="Phobius"/>
    </source>
</evidence>
<dbReference type="RefSeq" id="WP_073005378.1">
    <property type="nucleotide sequence ID" value="NZ_FQZO01000002.1"/>
</dbReference>
<feature type="transmembrane region" description="Helical" evidence="1">
    <location>
        <begin position="50"/>
        <end position="75"/>
    </location>
</feature>
<evidence type="ECO:0008006" key="4">
    <source>
        <dbReference type="Google" id="ProtNLM"/>
    </source>
</evidence>
<feature type="transmembrane region" description="Helical" evidence="1">
    <location>
        <begin position="105"/>
        <end position="127"/>
    </location>
</feature>
<dbReference type="OrthoDB" id="9816138at2"/>
<proteinExistence type="predicted"/>
<accession>A0A1M6EM27</accession>
<sequence>MLGKLLKYETKATARMFLPLYAALLVFAVINRTFISINSSTNVSNTFMNISTGISMFLYVFIIIAIFVLTFVVMIQRFYKNLLTDEGYLMFTLPVKPWLHIISKLMVSIMWDIVSTILTIVSVIILAGNKEMFTGLPQAVRIAMSEIYAEFSIAGYDFILRIGLMMLLSLIGGTLMIYASIAIGQLISKHKLLGAFGAFLLLNTASQIIVTTAISIAAVVKPNTWFITVPPRNMFNLLFTGATVLNLIFIVVYFIITNYILSHKLNLE</sequence>
<dbReference type="AlphaFoldDB" id="A0A1M6EM27"/>
<feature type="transmembrane region" description="Helical" evidence="1">
    <location>
        <begin position="158"/>
        <end position="181"/>
    </location>
</feature>
<keyword evidence="1" id="KW-1133">Transmembrane helix</keyword>
<keyword evidence="3" id="KW-1185">Reference proteome</keyword>
<reference evidence="2 3" key="1">
    <citation type="submission" date="2016-11" db="EMBL/GenBank/DDBJ databases">
        <authorList>
            <person name="Jaros S."/>
            <person name="Januszkiewicz K."/>
            <person name="Wedrychowicz H."/>
        </authorList>
    </citation>
    <scope>NUCLEOTIDE SEQUENCE [LARGE SCALE GENOMIC DNA]</scope>
    <source>
        <strain evidence="2 3">DSM 21864</strain>
    </source>
</reference>
<keyword evidence="1" id="KW-0812">Transmembrane</keyword>
<gene>
    <name evidence="2" type="ORF">SAMN05444401_1622</name>
</gene>
<keyword evidence="1" id="KW-0472">Membrane</keyword>
<evidence type="ECO:0000313" key="2">
    <source>
        <dbReference type="EMBL" id="SHI86562.1"/>
    </source>
</evidence>
<organism evidence="2 3">
    <name type="scientific">Clostridium amylolyticum</name>
    <dbReference type="NCBI Taxonomy" id="1121298"/>
    <lineage>
        <taxon>Bacteria</taxon>
        <taxon>Bacillati</taxon>
        <taxon>Bacillota</taxon>
        <taxon>Clostridia</taxon>
        <taxon>Eubacteriales</taxon>
        <taxon>Clostridiaceae</taxon>
        <taxon>Clostridium</taxon>
    </lineage>
</organism>